<feature type="compositionally biased region" description="Basic and acidic residues" evidence="2">
    <location>
        <begin position="372"/>
        <end position="393"/>
    </location>
</feature>
<evidence type="ECO:0000313" key="5">
    <source>
        <dbReference type="EMBL" id="TPX44379.1"/>
    </source>
</evidence>
<proteinExistence type="inferred from homology"/>
<keyword evidence="6" id="KW-1185">Reference proteome</keyword>
<reference evidence="6 7" key="1">
    <citation type="journal article" date="2019" name="Sci. Rep.">
        <title>Comparative genomics of chytrid fungi reveal insights into the obligate biotrophic and pathogenic lifestyle of Synchytrium endobioticum.</title>
        <authorList>
            <person name="van de Vossenberg B.T.L.H."/>
            <person name="Warris S."/>
            <person name="Nguyen H.D.T."/>
            <person name="van Gent-Pelzer M.P.E."/>
            <person name="Joly D.L."/>
            <person name="van de Geest H.C."/>
            <person name="Bonants P.J.M."/>
            <person name="Smith D.S."/>
            <person name="Levesque C.A."/>
            <person name="van der Lee T.A.J."/>
        </authorList>
    </citation>
    <scope>NUCLEOTIDE SEQUENCE [LARGE SCALE GENOMIC DNA]</scope>
    <source>
        <strain evidence="5 7">LEV6574</strain>
        <strain evidence="4 6">MB42</strain>
    </source>
</reference>
<feature type="region of interest" description="Disordered" evidence="2">
    <location>
        <begin position="441"/>
        <end position="512"/>
    </location>
</feature>
<organism evidence="4 6">
    <name type="scientific">Synchytrium endobioticum</name>
    <dbReference type="NCBI Taxonomy" id="286115"/>
    <lineage>
        <taxon>Eukaryota</taxon>
        <taxon>Fungi</taxon>
        <taxon>Fungi incertae sedis</taxon>
        <taxon>Chytridiomycota</taxon>
        <taxon>Chytridiomycota incertae sedis</taxon>
        <taxon>Chytridiomycetes</taxon>
        <taxon>Synchytriales</taxon>
        <taxon>Synchytriaceae</taxon>
        <taxon>Synchytrium</taxon>
    </lineage>
</organism>
<protein>
    <recommendedName>
        <fullName evidence="3">SS18 N-terminal domain-containing protein</fullName>
    </recommendedName>
</protein>
<dbReference type="Pfam" id="PF05030">
    <property type="entry name" value="SSXT"/>
    <property type="match status" value="1"/>
</dbReference>
<evidence type="ECO:0000313" key="4">
    <source>
        <dbReference type="EMBL" id="TPX43495.1"/>
    </source>
</evidence>
<comment type="caution">
    <text evidence="4">The sequence shown here is derived from an EMBL/GenBank/DDBJ whole genome shotgun (WGS) entry which is preliminary data.</text>
</comment>
<evidence type="ECO:0000313" key="6">
    <source>
        <dbReference type="Proteomes" id="UP000317494"/>
    </source>
</evidence>
<dbReference type="EMBL" id="QEAM01000185">
    <property type="protein sequence ID" value="TPX44379.1"/>
    <property type="molecule type" value="Genomic_DNA"/>
</dbReference>
<evidence type="ECO:0000313" key="7">
    <source>
        <dbReference type="Proteomes" id="UP000320475"/>
    </source>
</evidence>
<dbReference type="STRING" id="286115.A0A507CWK3"/>
<feature type="domain" description="SS18 N-terminal" evidence="3">
    <location>
        <begin position="175"/>
        <end position="226"/>
    </location>
</feature>
<dbReference type="EMBL" id="QEAN01000197">
    <property type="protein sequence ID" value="TPX43495.1"/>
    <property type="molecule type" value="Genomic_DNA"/>
</dbReference>
<dbReference type="Proteomes" id="UP000317494">
    <property type="component" value="Unassembled WGS sequence"/>
</dbReference>
<feature type="compositionally biased region" description="Acidic residues" evidence="2">
    <location>
        <begin position="403"/>
        <end position="428"/>
    </location>
</feature>
<evidence type="ECO:0000256" key="1">
    <source>
        <dbReference type="ARBA" id="ARBA00007945"/>
    </source>
</evidence>
<feature type="region of interest" description="Disordered" evidence="2">
    <location>
        <begin position="364"/>
        <end position="428"/>
    </location>
</feature>
<dbReference type="VEuPathDB" id="FungiDB:SeMB42_g04695"/>
<feature type="compositionally biased region" description="Low complexity" evidence="2">
    <location>
        <begin position="18"/>
        <end position="35"/>
    </location>
</feature>
<evidence type="ECO:0000256" key="2">
    <source>
        <dbReference type="SAM" id="MobiDB-lite"/>
    </source>
</evidence>
<feature type="compositionally biased region" description="Polar residues" evidence="2">
    <location>
        <begin position="1"/>
        <end position="17"/>
    </location>
</feature>
<feature type="compositionally biased region" description="Polar residues" evidence="2">
    <location>
        <begin position="454"/>
        <end position="464"/>
    </location>
</feature>
<dbReference type="Proteomes" id="UP000320475">
    <property type="component" value="Unassembled WGS sequence"/>
</dbReference>
<accession>A0A507CWK3</accession>
<sequence>MSFFTVQAPRNGTNPIQNRPNANATTLAPATSSSPQQQHHHAALRNHQYNNHAMMMMPPPNTPTTTLPPQAGLYPYITGSTPMSMPSAMAMQQAANFVNNMPSMHALLPNRNGTSAGMNGAVMAGNQQQHHQQRKCSIVPTTGPPDAFKPHPASAKSTAEQRAPGWARKPLVAIPEFNHSTIQTVLDINKQLIKILIDYQNYGWFQEQEFKMYQARLQSNIAYLVAAQDFLDCRATPTNLATPDLSPVVIPIRLQKNQGKQASNPATVNKSMKPDTVSNINGAAPASTNISTEAILASINPPAMVRDPNPTNQLNPSTYTPVQPFVLPHSRDSRFPIPPHLNPLPTVSAAEASEELTKRMVKGLSTLPSEQRSLRTVKDDQDSLNDVEKKNESHGGSSVVVDEGGDDDTQDEDYVPGADEYESADDTAAEYETDRDVAMATFLQPPPPPRQQRSNKIPNPSTVESRAIPGPVRSNISLEPMSEIDFNSPGPEGLTGNGSSMMPFEDDVSLDAGSKDDIMMDVSNGANNEFGVGLELDDIFGQGL</sequence>
<feature type="region of interest" description="Disordered" evidence="2">
    <location>
        <begin position="1"/>
        <end position="42"/>
    </location>
</feature>
<comment type="similarity">
    <text evidence="1">Belongs to the SS18 family.</text>
</comment>
<name>A0A507CWK3_9FUNG</name>
<gene>
    <name evidence="5" type="ORF">SeLEV6574_g04532</name>
    <name evidence="4" type="ORF">SeMB42_g04695</name>
</gene>
<evidence type="ECO:0000259" key="3">
    <source>
        <dbReference type="Pfam" id="PF05030"/>
    </source>
</evidence>
<dbReference type="InterPro" id="IPR007726">
    <property type="entry name" value="SS18_N"/>
</dbReference>
<dbReference type="OrthoDB" id="2530523at2759"/>
<dbReference type="AlphaFoldDB" id="A0A507CWK3"/>